<evidence type="ECO:0000313" key="2">
    <source>
        <dbReference type="Proteomes" id="UP000797356"/>
    </source>
</evidence>
<reference evidence="1" key="1">
    <citation type="journal article" date="2017" name="Gigascience">
        <title>The genome draft of coconut (Cocos nucifera).</title>
        <authorList>
            <person name="Xiao Y."/>
            <person name="Xu P."/>
            <person name="Fan H."/>
            <person name="Baudouin L."/>
            <person name="Xia W."/>
            <person name="Bocs S."/>
            <person name="Xu J."/>
            <person name="Li Q."/>
            <person name="Guo A."/>
            <person name="Zhou L."/>
            <person name="Li J."/>
            <person name="Wu Y."/>
            <person name="Ma Z."/>
            <person name="Armero A."/>
            <person name="Issali A.E."/>
            <person name="Liu N."/>
            <person name="Peng M."/>
            <person name="Yang Y."/>
        </authorList>
    </citation>
    <scope>NUCLEOTIDE SEQUENCE</scope>
    <source>
        <tissue evidence="1">Spear leaf of Hainan Tall coconut</tissue>
    </source>
</reference>
<reference evidence="1" key="2">
    <citation type="submission" date="2019-07" db="EMBL/GenBank/DDBJ databases">
        <authorList>
            <person name="Yang Y."/>
            <person name="Bocs S."/>
            <person name="Baudouin L."/>
        </authorList>
    </citation>
    <scope>NUCLEOTIDE SEQUENCE</scope>
    <source>
        <tissue evidence="1">Spear leaf of Hainan Tall coconut</tissue>
    </source>
</reference>
<sequence>MKKALDKKLTITIDVDQGRPTDRVQSSKFSSEVGFLARECMRVPKRFKDLNKDDLNPAFDRLQVIG</sequence>
<dbReference type="AlphaFoldDB" id="A0A8K0IWL0"/>
<dbReference type="OrthoDB" id="1921870at2759"/>
<accession>A0A8K0IWL0</accession>
<evidence type="ECO:0000313" key="1">
    <source>
        <dbReference type="EMBL" id="KAG1369825.1"/>
    </source>
</evidence>
<proteinExistence type="predicted"/>
<gene>
    <name evidence="1" type="ORF">COCNU_15G001910</name>
</gene>
<keyword evidence="2" id="KW-1185">Reference proteome</keyword>
<protein>
    <submittedName>
        <fullName evidence="1">Putative ovule protein</fullName>
    </submittedName>
</protein>
<organism evidence="1 2">
    <name type="scientific">Cocos nucifera</name>
    <name type="common">Coconut palm</name>
    <dbReference type="NCBI Taxonomy" id="13894"/>
    <lineage>
        <taxon>Eukaryota</taxon>
        <taxon>Viridiplantae</taxon>
        <taxon>Streptophyta</taxon>
        <taxon>Embryophyta</taxon>
        <taxon>Tracheophyta</taxon>
        <taxon>Spermatophyta</taxon>
        <taxon>Magnoliopsida</taxon>
        <taxon>Liliopsida</taxon>
        <taxon>Arecaceae</taxon>
        <taxon>Arecoideae</taxon>
        <taxon>Cocoseae</taxon>
        <taxon>Attaleinae</taxon>
        <taxon>Cocos</taxon>
    </lineage>
</organism>
<dbReference type="Proteomes" id="UP000797356">
    <property type="component" value="Chromosome 15"/>
</dbReference>
<name>A0A8K0IWL0_COCNU</name>
<dbReference type="EMBL" id="CM017886">
    <property type="protein sequence ID" value="KAG1369825.1"/>
    <property type="molecule type" value="Genomic_DNA"/>
</dbReference>
<comment type="caution">
    <text evidence="1">The sequence shown here is derived from an EMBL/GenBank/DDBJ whole genome shotgun (WGS) entry which is preliminary data.</text>
</comment>